<feature type="transmembrane region" description="Helical" evidence="9">
    <location>
        <begin position="49"/>
        <end position="66"/>
    </location>
</feature>
<protein>
    <recommendedName>
        <fullName evidence="9">TRAP transporter small permease protein</fullName>
    </recommendedName>
</protein>
<keyword evidence="3" id="KW-1003">Cell membrane</keyword>
<evidence type="ECO:0000256" key="1">
    <source>
        <dbReference type="ARBA" id="ARBA00004429"/>
    </source>
</evidence>
<proteinExistence type="inferred from homology"/>
<keyword evidence="7 9" id="KW-0472">Membrane</keyword>
<keyword evidence="12" id="KW-1185">Reference proteome</keyword>
<evidence type="ECO:0000256" key="7">
    <source>
        <dbReference type="ARBA" id="ARBA00023136"/>
    </source>
</evidence>
<dbReference type="EMBL" id="VCPC01000005">
    <property type="protein sequence ID" value="TMV09331.1"/>
    <property type="molecule type" value="Genomic_DNA"/>
</dbReference>
<dbReference type="PANTHER" id="PTHR35011:SF2">
    <property type="entry name" value="2,3-DIKETO-L-GULONATE TRAP TRANSPORTER SMALL PERMEASE PROTEIN YIAM"/>
    <property type="match status" value="1"/>
</dbReference>
<evidence type="ECO:0000256" key="3">
    <source>
        <dbReference type="ARBA" id="ARBA00022475"/>
    </source>
</evidence>
<dbReference type="Pfam" id="PF04290">
    <property type="entry name" value="DctQ"/>
    <property type="match status" value="1"/>
</dbReference>
<keyword evidence="6 9" id="KW-1133">Transmembrane helix</keyword>
<evidence type="ECO:0000259" key="10">
    <source>
        <dbReference type="Pfam" id="PF04290"/>
    </source>
</evidence>
<reference evidence="11 12" key="1">
    <citation type="submission" date="2019-05" db="EMBL/GenBank/DDBJ databases">
        <title>Marivita sp. nov. isolated from sea sediment.</title>
        <authorList>
            <person name="Kim W."/>
        </authorList>
    </citation>
    <scope>NUCLEOTIDE SEQUENCE [LARGE SCALE GENOMIC DNA]</scope>
    <source>
        <strain evidence="11 12">CAU 1492</strain>
    </source>
</reference>
<feature type="domain" description="Tripartite ATP-independent periplasmic transporters DctQ component" evidence="10">
    <location>
        <begin position="26"/>
        <end position="166"/>
    </location>
</feature>
<comment type="subcellular location">
    <subcellularLocation>
        <location evidence="1 9">Cell inner membrane</location>
        <topology evidence="1 9">Multi-pass membrane protein</topology>
    </subcellularLocation>
</comment>
<comment type="similarity">
    <text evidence="8 9">Belongs to the TRAP transporter small permease family.</text>
</comment>
<organism evidence="11 12">
    <name type="scientific">Arenibacterium halophilum</name>
    <dbReference type="NCBI Taxonomy" id="2583821"/>
    <lineage>
        <taxon>Bacteria</taxon>
        <taxon>Pseudomonadati</taxon>
        <taxon>Pseudomonadota</taxon>
        <taxon>Alphaproteobacteria</taxon>
        <taxon>Rhodobacterales</taxon>
        <taxon>Paracoccaceae</taxon>
        <taxon>Arenibacterium</taxon>
    </lineage>
</organism>
<dbReference type="InterPro" id="IPR007387">
    <property type="entry name" value="TRAP_DctQ"/>
</dbReference>
<sequence length="189" mass="20651">MTVRSLQTPFRAGLRWLLITTIALLLGIMTVQVVMRYGFNASLLWAEEMCRYLLIWLSFLAVVLAYERGEIAALTFLYERLSRVPALLLYALTTAMSLGLCLLLVRYGWVFAERAGGANIPAMRFILDDIFGPGAVEPPTSFWVYIALPVGMALLALRLAADLVACIAAIPAGRTLAQAIDPGARGATQ</sequence>
<comment type="function">
    <text evidence="9">Part of the tripartite ATP-independent periplasmic (TRAP) transport system.</text>
</comment>
<feature type="transmembrane region" description="Helical" evidence="9">
    <location>
        <begin position="12"/>
        <end position="37"/>
    </location>
</feature>
<comment type="subunit">
    <text evidence="9">The complex comprises the extracytoplasmic solute receptor protein and the two transmembrane proteins.</text>
</comment>
<accession>A0ABY2X233</accession>
<dbReference type="RefSeq" id="WP_138865603.1">
    <property type="nucleotide sequence ID" value="NZ_VCPC01000005.1"/>
</dbReference>
<feature type="transmembrane region" description="Helical" evidence="9">
    <location>
        <begin position="142"/>
        <end position="170"/>
    </location>
</feature>
<evidence type="ECO:0000256" key="8">
    <source>
        <dbReference type="ARBA" id="ARBA00038436"/>
    </source>
</evidence>
<evidence type="ECO:0000256" key="4">
    <source>
        <dbReference type="ARBA" id="ARBA00022519"/>
    </source>
</evidence>
<keyword evidence="4 9" id="KW-0997">Cell inner membrane</keyword>
<evidence type="ECO:0000256" key="9">
    <source>
        <dbReference type="RuleBase" id="RU369079"/>
    </source>
</evidence>
<dbReference type="Proteomes" id="UP001191082">
    <property type="component" value="Unassembled WGS sequence"/>
</dbReference>
<feature type="transmembrane region" description="Helical" evidence="9">
    <location>
        <begin position="87"/>
        <end position="109"/>
    </location>
</feature>
<evidence type="ECO:0000313" key="11">
    <source>
        <dbReference type="EMBL" id="TMV09331.1"/>
    </source>
</evidence>
<dbReference type="InterPro" id="IPR055348">
    <property type="entry name" value="DctQ"/>
</dbReference>
<keyword evidence="2 9" id="KW-0813">Transport</keyword>
<gene>
    <name evidence="11" type="ORF">FGK64_19800</name>
</gene>
<evidence type="ECO:0000256" key="5">
    <source>
        <dbReference type="ARBA" id="ARBA00022692"/>
    </source>
</evidence>
<name>A0ABY2X233_9RHOB</name>
<dbReference type="PANTHER" id="PTHR35011">
    <property type="entry name" value="2,3-DIKETO-L-GULONATE TRAP TRANSPORTER SMALL PERMEASE PROTEIN YIAM"/>
    <property type="match status" value="1"/>
</dbReference>
<evidence type="ECO:0000256" key="6">
    <source>
        <dbReference type="ARBA" id="ARBA00022989"/>
    </source>
</evidence>
<evidence type="ECO:0000313" key="12">
    <source>
        <dbReference type="Proteomes" id="UP001191082"/>
    </source>
</evidence>
<keyword evidence="5 9" id="KW-0812">Transmembrane</keyword>
<evidence type="ECO:0000256" key="2">
    <source>
        <dbReference type="ARBA" id="ARBA00022448"/>
    </source>
</evidence>
<comment type="caution">
    <text evidence="11">The sequence shown here is derived from an EMBL/GenBank/DDBJ whole genome shotgun (WGS) entry which is preliminary data.</text>
</comment>